<evidence type="ECO:0000256" key="2">
    <source>
        <dbReference type="SAM" id="MobiDB-lite"/>
    </source>
</evidence>
<feature type="compositionally biased region" description="Polar residues" evidence="2">
    <location>
        <begin position="118"/>
        <end position="131"/>
    </location>
</feature>
<evidence type="ECO:0000256" key="1">
    <source>
        <dbReference type="SAM" id="Coils"/>
    </source>
</evidence>
<feature type="region of interest" description="Disordered" evidence="2">
    <location>
        <begin position="422"/>
        <end position="513"/>
    </location>
</feature>
<proteinExistence type="predicted"/>
<feature type="compositionally biased region" description="Low complexity" evidence="2">
    <location>
        <begin position="291"/>
        <end position="318"/>
    </location>
</feature>
<sequence>MASSPPPTANLRPLSLAQRPLQLRSSSVADTSSQPPSPAQTPISPADASFQRHPKRYSTLSYAPTAAPPSSMPSPLQSPNPGLSRSSSRSGTRPTGTSRASVDVTVPGGVAPKRPSSFYGSSPVTPATGSGSEEVPSVFNEISQEPLTRRDSTDAASRADAAAAVMTLAETHADLLHSIAQKEAKCLELRTQLSQQEAELKELKSQWTNIVQKTLPASSLTGGSGGSISLAGAAVIREGVGRLFSNVTAPLASALDALDSTPEPASVRDTSEADARARRAGKIVRGHTPNSSSRSSASNSSFAASRYSISSTSSSSAAGRTDPQFDEGKMAASSPLSRTGPDYFAGTDATADTEGRSKNSTPTQRQSGDIVSPTTTWAAAIPGIDGLNKKWEEIQRGDTFVKSSRRASTLLSDVSASFISTFAPPLDEPLKPHKPRLISRPPSSGPPPSSFSAPATNPAKVSTSRSLLDDDDDDVTHAQPLMVPSKPTSLDPVSGSGVKKESPNPNDDETWNW</sequence>
<name>A0A0C3AMM7_SERVB</name>
<organism evidence="3 4">
    <name type="scientific">Serendipita vermifera MAFF 305830</name>
    <dbReference type="NCBI Taxonomy" id="933852"/>
    <lineage>
        <taxon>Eukaryota</taxon>
        <taxon>Fungi</taxon>
        <taxon>Dikarya</taxon>
        <taxon>Basidiomycota</taxon>
        <taxon>Agaricomycotina</taxon>
        <taxon>Agaricomycetes</taxon>
        <taxon>Sebacinales</taxon>
        <taxon>Serendipitaceae</taxon>
        <taxon>Serendipita</taxon>
    </lineage>
</organism>
<dbReference type="AlphaFoldDB" id="A0A0C3AMM7"/>
<reference evidence="4" key="2">
    <citation type="submission" date="2015-01" db="EMBL/GenBank/DDBJ databases">
        <title>Evolutionary Origins and Diversification of the Mycorrhizal Mutualists.</title>
        <authorList>
            <consortium name="DOE Joint Genome Institute"/>
            <consortium name="Mycorrhizal Genomics Consortium"/>
            <person name="Kohler A."/>
            <person name="Kuo A."/>
            <person name="Nagy L.G."/>
            <person name="Floudas D."/>
            <person name="Copeland A."/>
            <person name="Barry K.W."/>
            <person name="Cichocki N."/>
            <person name="Veneault-Fourrey C."/>
            <person name="LaButti K."/>
            <person name="Lindquist E.A."/>
            <person name="Lipzen A."/>
            <person name="Lundell T."/>
            <person name="Morin E."/>
            <person name="Murat C."/>
            <person name="Riley R."/>
            <person name="Ohm R."/>
            <person name="Sun H."/>
            <person name="Tunlid A."/>
            <person name="Henrissat B."/>
            <person name="Grigoriev I.V."/>
            <person name="Hibbett D.S."/>
            <person name="Martin F."/>
        </authorList>
    </citation>
    <scope>NUCLEOTIDE SEQUENCE [LARGE SCALE GENOMIC DNA]</scope>
    <source>
        <strain evidence="4">MAFF 305830</strain>
    </source>
</reference>
<feature type="region of interest" description="Disordered" evidence="2">
    <location>
        <begin position="259"/>
        <end position="375"/>
    </location>
</feature>
<keyword evidence="4" id="KW-1185">Reference proteome</keyword>
<feature type="region of interest" description="Disordered" evidence="2">
    <location>
        <begin position="1"/>
        <end position="158"/>
    </location>
</feature>
<dbReference type="Proteomes" id="UP000054097">
    <property type="component" value="Unassembled WGS sequence"/>
</dbReference>
<reference evidence="3 4" key="1">
    <citation type="submission" date="2014-04" db="EMBL/GenBank/DDBJ databases">
        <authorList>
            <consortium name="DOE Joint Genome Institute"/>
            <person name="Kuo A."/>
            <person name="Zuccaro A."/>
            <person name="Kohler A."/>
            <person name="Nagy L.G."/>
            <person name="Floudas D."/>
            <person name="Copeland A."/>
            <person name="Barry K.W."/>
            <person name="Cichocki N."/>
            <person name="Veneault-Fourrey C."/>
            <person name="LaButti K."/>
            <person name="Lindquist E.A."/>
            <person name="Lipzen A."/>
            <person name="Lundell T."/>
            <person name="Morin E."/>
            <person name="Murat C."/>
            <person name="Sun H."/>
            <person name="Tunlid A."/>
            <person name="Henrissat B."/>
            <person name="Grigoriev I.V."/>
            <person name="Hibbett D.S."/>
            <person name="Martin F."/>
            <person name="Nordberg H.P."/>
            <person name="Cantor M.N."/>
            <person name="Hua S.X."/>
        </authorList>
    </citation>
    <scope>NUCLEOTIDE SEQUENCE [LARGE SCALE GENOMIC DNA]</scope>
    <source>
        <strain evidence="3 4">MAFF 305830</strain>
    </source>
</reference>
<gene>
    <name evidence="3" type="ORF">M408DRAFT_333585</name>
</gene>
<dbReference type="STRING" id="933852.A0A0C3AMM7"/>
<dbReference type="HOGENOM" id="CLU_531171_0_0_1"/>
<protein>
    <submittedName>
        <fullName evidence="3">Uncharacterized protein</fullName>
    </submittedName>
</protein>
<keyword evidence="1" id="KW-0175">Coiled coil</keyword>
<feature type="compositionally biased region" description="Low complexity" evidence="2">
    <location>
        <begin position="79"/>
        <end position="101"/>
    </location>
</feature>
<evidence type="ECO:0000313" key="4">
    <source>
        <dbReference type="Proteomes" id="UP000054097"/>
    </source>
</evidence>
<evidence type="ECO:0000313" key="3">
    <source>
        <dbReference type="EMBL" id="KIM21279.1"/>
    </source>
</evidence>
<feature type="compositionally biased region" description="Pro residues" evidence="2">
    <location>
        <begin position="66"/>
        <end position="78"/>
    </location>
</feature>
<accession>A0A0C3AMM7</accession>
<dbReference type="OrthoDB" id="3204900at2759"/>
<feature type="compositionally biased region" description="Polar residues" evidence="2">
    <location>
        <begin position="358"/>
        <end position="375"/>
    </location>
</feature>
<dbReference type="EMBL" id="KN824388">
    <property type="protein sequence ID" value="KIM21279.1"/>
    <property type="molecule type" value="Genomic_DNA"/>
</dbReference>
<feature type="coiled-coil region" evidence="1">
    <location>
        <begin position="179"/>
        <end position="213"/>
    </location>
</feature>